<gene>
    <name evidence="8" type="ORF">J2Z71_000793</name>
</gene>
<dbReference type="RefSeq" id="WP_210060561.1">
    <property type="nucleotide sequence ID" value="NZ_JAGGLJ010000006.1"/>
</dbReference>
<sequence length="226" mass="26455">MRKILIVEDDMDINNLLSEILKNNGYETDSAYTGREALLLLKMKEFDLVLLDLMMPNMTGEDVIEEIRKNSKIAIIVISAKSDKKTKIDVLKMGADDFIQKPFDIDDVLVRVEANIRRYRDFGSEIEEKQILNYKDIELNEEEKLVMVSGNALKLTPIEYEIIKLLMKNPNRIYSKETIYKNVWNDDYIYDADTINAHMSNLRNKLKKHSENDHIETIWGMGYRLK</sequence>
<dbReference type="Pfam" id="PF00072">
    <property type="entry name" value="Response_reg"/>
    <property type="match status" value="1"/>
</dbReference>
<dbReference type="SUPFAM" id="SSF52172">
    <property type="entry name" value="CheY-like"/>
    <property type="match status" value="1"/>
</dbReference>
<reference evidence="8 9" key="1">
    <citation type="submission" date="2021-03" db="EMBL/GenBank/DDBJ databases">
        <title>Genomic Encyclopedia of Type Strains, Phase IV (KMG-IV): sequencing the most valuable type-strain genomes for metagenomic binning, comparative biology and taxonomic classification.</title>
        <authorList>
            <person name="Goeker M."/>
        </authorList>
    </citation>
    <scope>NUCLEOTIDE SEQUENCE [LARGE SCALE GENOMIC DNA]</scope>
    <source>
        <strain evidence="8 9">DSM 27563</strain>
    </source>
</reference>
<dbReference type="EMBL" id="JAGGLJ010000006">
    <property type="protein sequence ID" value="MBP2025263.1"/>
    <property type="molecule type" value="Genomic_DNA"/>
</dbReference>
<evidence type="ECO:0000259" key="6">
    <source>
        <dbReference type="PROSITE" id="PS50110"/>
    </source>
</evidence>
<dbReference type="PANTHER" id="PTHR48111">
    <property type="entry name" value="REGULATOR OF RPOS"/>
    <property type="match status" value="1"/>
</dbReference>
<evidence type="ECO:0000256" key="5">
    <source>
        <dbReference type="PROSITE-ProRule" id="PRU01091"/>
    </source>
</evidence>
<dbReference type="SMART" id="SM00862">
    <property type="entry name" value="Trans_reg_C"/>
    <property type="match status" value="1"/>
</dbReference>
<dbReference type="InterPro" id="IPR036388">
    <property type="entry name" value="WH-like_DNA-bd_sf"/>
</dbReference>
<evidence type="ECO:0000256" key="1">
    <source>
        <dbReference type="ARBA" id="ARBA00023015"/>
    </source>
</evidence>
<organism evidence="8 9">
    <name type="scientific">Peptoniphilus stercorisuis</name>
    <dbReference type="NCBI Taxonomy" id="1436965"/>
    <lineage>
        <taxon>Bacteria</taxon>
        <taxon>Bacillati</taxon>
        <taxon>Bacillota</taxon>
        <taxon>Tissierellia</taxon>
        <taxon>Tissierellales</taxon>
        <taxon>Peptoniphilaceae</taxon>
        <taxon>Peptoniphilus</taxon>
    </lineage>
</organism>
<feature type="domain" description="OmpR/PhoB-type" evidence="7">
    <location>
        <begin position="129"/>
        <end position="226"/>
    </location>
</feature>
<keyword evidence="2 5" id="KW-0238">DNA-binding</keyword>
<evidence type="ECO:0000256" key="3">
    <source>
        <dbReference type="ARBA" id="ARBA00023163"/>
    </source>
</evidence>
<dbReference type="Gene3D" id="1.10.10.10">
    <property type="entry name" value="Winged helix-like DNA-binding domain superfamily/Winged helix DNA-binding domain"/>
    <property type="match status" value="1"/>
</dbReference>
<evidence type="ECO:0000313" key="8">
    <source>
        <dbReference type="EMBL" id="MBP2025263.1"/>
    </source>
</evidence>
<keyword evidence="4" id="KW-0597">Phosphoprotein</keyword>
<evidence type="ECO:0000313" key="9">
    <source>
        <dbReference type="Proteomes" id="UP001519306"/>
    </source>
</evidence>
<keyword evidence="3" id="KW-0804">Transcription</keyword>
<comment type="caution">
    <text evidence="8">The sequence shown here is derived from an EMBL/GenBank/DDBJ whole genome shotgun (WGS) entry which is preliminary data.</text>
</comment>
<feature type="DNA-binding region" description="OmpR/PhoB-type" evidence="5">
    <location>
        <begin position="129"/>
        <end position="226"/>
    </location>
</feature>
<evidence type="ECO:0000259" key="7">
    <source>
        <dbReference type="PROSITE" id="PS51755"/>
    </source>
</evidence>
<name>A0ABS4KBW0_9FIRM</name>
<protein>
    <submittedName>
        <fullName evidence="8">DNA-binding response OmpR family regulator</fullName>
    </submittedName>
</protein>
<keyword evidence="1" id="KW-0805">Transcription regulation</keyword>
<dbReference type="Pfam" id="PF00486">
    <property type="entry name" value="Trans_reg_C"/>
    <property type="match status" value="1"/>
</dbReference>
<dbReference type="PROSITE" id="PS51755">
    <property type="entry name" value="OMPR_PHOB"/>
    <property type="match status" value="1"/>
</dbReference>
<dbReference type="Proteomes" id="UP001519306">
    <property type="component" value="Unassembled WGS sequence"/>
</dbReference>
<dbReference type="InterPro" id="IPR011006">
    <property type="entry name" value="CheY-like_superfamily"/>
</dbReference>
<dbReference type="InterPro" id="IPR039420">
    <property type="entry name" value="WalR-like"/>
</dbReference>
<feature type="modified residue" description="4-aspartylphosphate" evidence="4">
    <location>
        <position position="52"/>
    </location>
</feature>
<feature type="domain" description="Response regulatory" evidence="6">
    <location>
        <begin position="3"/>
        <end position="116"/>
    </location>
</feature>
<dbReference type="CDD" id="cd00383">
    <property type="entry name" value="trans_reg_C"/>
    <property type="match status" value="1"/>
</dbReference>
<accession>A0ABS4KBW0</accession>
<dbReference type="GO" id="GO:0003677">
    <property type="term" value="F:DNA binding"/>
    <property type="evidence" value="ECO:0007669"/>
    <property type="project" value="UniProtKB-KW"/>
</dbReference>
<dbReference type="SMART" id="SM00448">
    <property type="entry name" value="REC"/>
    <property type="match status" value="1"/>
</dbReference>
<evidence type="ECO:0000256" key="4">
    <source>
        <dbReference type="PROSITE-ProRule" id="PRU00169"/>
    </source>
</evidence>
<dbReference type="InterPro" id="IPR001867">
    <property type="entry name" value="OmpR/PhoB-type_DNA-bd"/>
</dbReference>
<keyword evidence="9" id="KW-1185">Reference proteome</keyword>
<evidence type="ECO:0000256" key="2">
    <source>
        <dbReference type="ARBA" id="ARBA00023125"/>
    </source>
</evidence>
<dbReference type="PANTHER" id="PTHR48111:SF2">
    <property type="entry name" value="RESPONSE REGULATOR SAER"/>
    <property type="match status" value="1"/>
</dbReference>
<dbReference type="PROSITE" id="PS50110">
    <property type="entry name" value="RESPONSE_REGULATORY"/>
    <property type="match status" value="1"/>
</dbReference>
<dbReference type="CDD" id="cd17574">
    <property type="entry name" value="REC_OmpR"/>
    <property type="match status" value="1"/>
</dbReference>
<dbReference type="InterPro" id="IPR001789">
    <property type="entry name" value="Sig_transdc_resp-reg_receiver"/>
</dbReference>
<proteinExistence type="predicted"/>
<dbReference type="Gene3D" id="3.40.50.2300">
    <property type="match status" value="1"/>
</dbReference>